<dbReference type="InterPro" id="IPR006311">
    <property type="entry name" value="TAT_signal"/>
</dbReference>
<evidence type="ECO:0008006" key="4">
    <source>
        <dbReference type="Google" id="ProtNLM"/>
    </source>
</evidence>
<evidence type="ECO:0000256" key="1">
    <source>
        <dbReference type="SAM" id="SignalP"/>
    </source>
</evidence>
<dbReference type="Proteomes" id="UP001209701">
    <property type="component" value="Unassembled WGS sequence"/>
</dbReference>
<evidence type="ECO:0000313" key="2">
    <source>
        <dbReference type="EMBL" id="MCV2367545.1"/>
    </source>
</evidence>
<comment type="caution">
    <text evidence="2">The sequence shown here is derived from an EMBL/GenBank/DDBJ whole genome shotgun (WGS) entry which is preliminary data.</text>
</comment>
<gene>
    <name evidence="2" type="ORF">LNV07_05505</name>
</gene>
<reference evidence="2 3" key="1">
    <citation type="submission" date="2021-11" db="EMBL/GenBank/DDBJ databases">
        <authorList>
            <person name="Liang Q."/>
            <person name="Mou H."/>
            <person name="Liu Z."/>
        </authorList>
    </citation>
    <scope>NUCLEOTIDE SEQUENCE [LARGE SCALE GENOMIC DNA]</scope>
    <source>
        <strain evidence="2 3">CHU3</strain>
    </source>
</reference>
<keyword evidence="3" id="KW-1185">Reference proteome</keyword>
<feature type="signal peptide" evidence="1">
    <location>
        <begin position="1"/>
        <end position="33"/>
    </location>
</feature>
<dbReference type="SUPFAM" id="SSF53850">
    <property type="entry name" value="Periplasmic binding protein-like II"/>
    <property type="match status" value="1"/>
</dbReference>
<dbReference type="EMBL" id="JAJIRN010000002">
    <property type="protein sequence ID" value="MCV2367545.1"/>
    <property type="molecule type" value="Genomic_DNA"/>
</dbReference>
<sequence length="312" mass="34786">MIDMTQPEPLTRRKLLAAAATAASFAFTMPARASSSGAPQIVKHDMQPLQGESESFALVVLRLLMDKTIASHGPYQFDPLSPRDSVTQSRTMIELRAGALDVVASMNSLAREDDGIQVRACLRRGLNGLRLPVCLASRQAEMEGILNLQQAKQLSLGQVAHWPDAMVLEKNGLKVQRVQRLANFDAMLERGRFDIFPLASDEAFGIVEALPKLVVLKQWLFAYPSTFAFMVNHARPELAERLRHGWKLVQADGSFEAIHDKAVGGQVRQAHLAERRWLTLSNPDQPPQALRQDAKLWHPLVRQRLIEPLLKA</sequence>
<proteinExistence type="predicted"/>
<dbReference type="RefSeq" id="WP_263570161.1">
    <property type="nucleotide sequence ID" value="NZ_JAJIRN010000002.1"/>
</dbReference>
<evidence type="ECO:0000313" key="3">
    <source>
        <dbReference type="Proteomes" id="UP001209701"/>
    </source>
</evidence>
<accession>A0ABT2YBF7</accession>
<name>A0ABT2YBF7_9BURK</name>
<organism evidence="2 3">
    <name type="scientific">Roseateles oligotrophus</name>
    <dbReference type="NCBI Taxonomy" id="1769250"/>
    <lineage>
        <taxon>Bacteria</taxon>
        <taxon>Pseudomonadati</taxon>
        <taxon>Pseudomonadota</taxon>
        <taxon>Betaproteobacteria</taxon>
        <taxon>Burkholderiales</taxon>
        <taxon>Sphaerotilaceae</taxon>
        <taxon>Roseateles</taxon>
    </lineage>
</organism>
<keyword evidence="1" id="KW-0732">Signal</keyword>
<protein>
    <recommendedName>
        <fullName evidence="4">ABC-type amino acid transport substrate-binding protein</fullName>
    </recommendedName>
</protein>
<feature type="chain" id="PRO_5045956971" description="ABC-type amino acid transport substrate-binding protein" evidence="1">
    <location>
        <begin position="34"/>
        <end position="312"/>
    </location>
</feature>
<dbReference type="PROSITE" id="PS51318">
    <property type="entry name" value="TAT"/>
    <property type="match status" value="1"/>
</dbReference>